<evidence type="ECO:0000256" key="2">
    <source>
        <dbReference type="ARBA" id="ARBA00022679"/>
    </source>
</evidence>
<dbReference type="InterPro" id="IPR051409">
    <property type="entry name" value="Atypical_kinase_ADCK"/>
</dbReference>
<keyword evidence="3" id="KW-0547">Nucleotide-binding</keyword>
<protein>
    <submittedName>
        <fullName evidence="6">Ubiquinol-cytochrome C reductase</fullName>
    </submittedName>
</protein>
<dbReference type="RefSeq" id="WP_086745707.1">
    <property type="nucleotide sequence ID" value="NZ_MWPV01000007.1"/>
</dbReference>
<comment type="similarity">
    <text evidence="1">Belongs to the protein kinase superfamily. ADCK protein kinase family.</text>
</comment>
<dbReference type="InterPro" id="IPR004147">
    <property type="entry name" value="ABC1_dom"/>
</dbReference>
<dbReference type="GO" id="GO:0005524">
    <property type="term" value="F:ATP binding"/>
    <property type="evidence" value="ECO:0007669"/>
    <property type="project" value="UniProtKB-KW"/>
</dbReference>
<name>A0A2D0A0Y6_PSEDV</name>
<dbReference type="PANTHER" id="PTHR43851">
    <property type="match status" value="1"/>
</dbReference>
<dbReference type="GO" id="GO:0016740">
    <property type="term" value="F:transferase activity"/>
    <property type="evidence" value="ECO:0007669"/>
    <property type="project" value="UniProtKB-KW"/>
</dbReference>
<proteinExistence type="inferred from homology"/>
<dbReference type="Proteomes" id="UP000194841">
    <property type="component" value="Unassembled WGS sequence"/>
</dbReference>
<keyword evidence="7" id="KW-1185">Reference proteome</keyword>
<evidence type="ECO:0000313" key="6">
    <source>
        <dbReference type="EMBL" id="OUL56193.1"/>
    </source>
</evidence>
<dbReference type="Pfam" id="PF03109">
    <property type="entry name" value="ABC1"/>
    <property type="match status" value="1"/>
</dbReference>
<dbReference type="EMBL" id="MWPV01000007">
    <property type="protein sequence ID" value="OUL56193.1"/>
    <property type="molecule type" value="Genomic_DNA"/>
</dbReference>
<dbReference type="SUPFAM" id="SSF56112">
    <property type="entry name" value="Protein kinase-like (PK-like)"/>
    <property type="match status" value="1"/>
</dbReference>
<organism evidence="6 7">
    <name type="scientific">Pseudoalteromonas ulvae</name>
    <dbReference type="NCBI Taxonomy" id="107327"/>
    <lineage>
        <taxon>Bacteria</taxon>
        <taxon>Pseudomonadati</taxon>
        <taxon>Pseudomonadota</taxon>
        <taxon>Gammaproteobacteria</taxon>
        <taxon>Alteromonadales</taxon>
        <taxon>Pseudoalteromonadaceae</taxon>
        <taxon>Pseudoalteromonas</taxon>
    </lineage>
</organism>
<dbReference type="PANTHER" id="PTHR43851:SF3">
    <property type="entry name" value="COENZYME Q8"/>
    <property type="match status" value="1"/>
</dbReference>
<dbReference type="AlphaFoldDB" id="A0A2D0A0Y6"/>
<evidence type="ECO:0000259" key="5">
    <source>
        <dbReference type="Pfam" id="PF03109"/>
    </source>
</evidence>
<evidence type="ECO:0000313" key="7">
    <source>
        <dbReference type="Proteomes" id="UP000194841"/>
    </source>
</evidence>
<accession>A0A2D0A0Y6</accession>
<evidence type="ECO:0000256" key="3">
    <source>
        <dbReference type="ARBA" id="ARBA00022741"/>
    </source>
</evidence>
<comment type="caution">
    <text evidence="6">The sequence shown here is derived from an EMBL/GenBank/DDBJ whole genome shotgun (WGS) entry which is preliminary data.</text>
</comment>
<dbReference type="InterPro" id="IPR034646">
    <property type="entry name" value="ADCK3_dom"/>
</dbReference>
<dbReference type="CDD" id="cd13970">
    <property type="entry name" value="ABC1_ADCK3"/>
    <property type="match status" value="1"/>
</dbReference>
<gene>
    <name evidence="6" type="ORF">B1199_18955</name>
</gene>
<dbReference type="GO" id="GO:0006744">
    <property type="term" value="P:ubiquinone biosynthetic process"/>
    <property type="evidence" value="ECO:0007669"/>
    <property type="project" value="TreeGrafter"/>
</dbReference>
<dbReference type="InterPro" id="IPR011009">
    <property type="entry name" value="Kinase-like_dom_sf"/>
</dbReference>
<sequence length="440" mass="49123">MSKERAIATSRFARFAKLGSLAGKVAGNMLVSGAKGALNGQAWDNKSLLLQPKNIEQLAKQLAHLRGAAMKLGQLLSMDAGDLLSPELAELLAMLRADADPMPHKQLVSVLKAQWGDNWLDTLAHIELKPFAAASIGQVHQAITEQGEKLAIKVQYPGIAKSVVSDVDNVMALLTLSRLLPKEIDLTELVEEAKQQLLNEADYELEAQHLKRYSEYLADHPRFKVPTVYPQFSSKRILAMEYVAAEPIEQLNQLSQEQRNQIASDFIALFFLELFEFQLVQTDPNFANFQYQSSTERIVLFDFGATREITCALSQSYRHLLGAAQVQDRDGVFEAAHQIGYFQDQVIDSYKNNVIDIFMLACEPLRHLGKYDFANSDLARRMKEAGLAMSGNSQQWHTPPVDALFIHRKLAGLYLIAAKLEAQIDVNSLFSVYSTRANLS</sequence>
<feature type="domain" description="ABC1 atypical kinase-like" evidence="5">
    <location>
        <begin position="95"/>
        <end position="334"/>
    </location>
</feature>
<keyword evidence="2" id="KW-0808">Transferase</keyword>
<keyword evidence="4" id="KW-0067">ATP-binding</keyword>
<evidence type="ECO:0000256" key="4">
    <source>
        <dbReference type="ARBA" id="ARBA00022840"/>
    </source>
</evidence>
<evidence type="ECO:0000256" key="1">
    <source>
        <dbReference type="ARBA" id="ARBA00009670"/>
    </source>
</evidence>
<dbReference type="OrthoDB" id="9795390at2"/>
<reference evidence="6 7" key="1">
    <citation type="submission" date="2017-02" db="EMBL/GenBank/DDBJ databases">
        <title>Pseudoalteromonas ulvae TC14 Genome.</title>
        <authorList>
            <person name="Molmeret M."/>
        </authorList>
    </citation>
    <scope>NUCLEOTIDE SEQUENCE [LARGE SCALE GENOMIC DNA]</scope>
    <source>
        <strain evidence="6">TC14</strain>
    </source>
</reference>